<keyword evidence="3" id="KW-1185">Reference proteome</keyword>
<feature type="transmembrane region" description="Helical" evidence="1">
    <location>
        <begin position="357"/>
        <end position="375"/>
    </location>
</feature>
<feature type="transmembrane region" description="Helical" evidence="1">
    <location>
        <begin position="145"/>
        <end position="167"/>
    </location>
</feature>
<gene>
    <name evidence="2" type="ORF">G6N73_08730</name>
</gene>
<reference evidence="2 3" key="1">
    <citation type="submission" date="2020-02" db="EMBL/GenBank/DDBJ databases">
        <title>Genome sequence of strain CCNWXJ40-4.</title>
        <authorList>
            <person name="Gao J."/>
            <person name="Sun J."/>
        </authorList>
    </citation>
    <scope>NUCLEOTIDE SEQUENCE [LARGE SCALE GENOMIC DNA]</scope>
    <source>
        <strain evidence="2 3">CCNWXJ 40-4</strain>
    </source>
</reference>
<feature type="transmembrane region" description="Helical" evidence="1">
    <location>
        <begin position="387"/>
        <end position="403"/>
    </location>
</feature>
<evidence type="ECO:0000256" key="1">
    <source>
        <dbReference type="SAM" id="Phobius"/>
    </source>
</evidence>
<dbReference type="Proteomes" id="UP001642900">
    <property type="component" value="Unassembled WGS sequence"/>
</dbReference>
<feature type="transmembrane region" description="Helical" evidence="1">
    <location>
        <begin position="301"/>
        <end position="319"/>
    </location>
</feature>
<proteinExistence type="predicted"/>
<keyword evidence="1" id="KW-0812">Transmembrane</keyword>
<keyword evidence="1" id="KW-0472">Membrane</keyword>
<sequence length="606" mass="63755">MLTEMTVVTPGAGRAPRPKTEIGLAVIATIAMLALQAIGGFETLDNLRGDNDSLMRLVEVRDMIGGQGWFDLNQYRMGPEGGFAMHWSRLVDAPIAAIMLAASPLVGGMAAAETVALILWPALLFCLTLFFIVRTARIFGDEPAVLPAVVIGAAALHFIGIFAPGALDHHSVQLMLSSASLCLLVEAPGKRPAAVLSGACAALMLAVGMETAPYVAVIGLCVAGLFLLGGKGDAEVARNFGLGFAGIVVLAFLVTVPASGWAVAQCDAFSVVQFAVAALAGLGLASIASVDAASRTRARRLMALALLGGAVGAVILLMFPQCIADPYSMLDERLRKDWLDHVSEAKSLFTLIASEPGAVIARYTTPLIGLVWMAVSFRGRPWRRPDILVGAVLAAAFAVSVWQVRGSTFSIAFAVIPLSAWIATWRQRAVASPSGWVSAKMIAVWLVSLNASWTGAAAAASVAFERNAPDAAEGSADGDCEGRQDYAALARLPEATVLAISNLGSPILAYSGHRSLSGPYHRNVEGFRLALDAHTGSADDARSIIERHRIGLVAVCPANAESLFLKQRAPEGFLAMLIDGAAPDWLELVDATADQPLRLYRVRARD</sequence>
<protein>
    <submittedName>
        <fullName evidence="2">GtrA family protein</fullName>
    </submittedName>
</protein>
<dbReference type="AlphaFoldDB" id="A0A6G4W915"/>
<accession>A0A6G4W915</accession>
<feature type="transmembrane region" description="Helical" evidence="1">
    <location>
        <begin position="115"/>
        <end position="133"/>
    </location>
</feature>
<feature type="transmembrane region" description="Helical" evidence="1">
    <location>
        <begin position="409"/>
        <end position="425"/>
    </location>
</feature>
<keyword evidence="1" id="KW-1133">Transmembrane helix</keyword>
<feature type="transmembrane region" description="Helical" evidence="1">
    <location>
        <begin position="22"/>
        <end position="41"/>
    </location>
</feature>
<organism evidence="2 3">
    <name type="scientific">Allomesorhizobium camelthorni</name>
    <dbReference type="NCBI Taxonomy" id="475069"/>
    <lineage>
        <taxon>Bacteria</taxon>
        <taxon>Pseudomonadati</taxon>
        <taxon>Pseudomonadota</taxon>
        <taxon>Alphaproteobacteria</taxon>
        <taxon>Hyphomicrobiales</taxon>
        <taxon>Phyllobacteriaceae</taxon>
        <taxon>Allomesorhizobium</taxon>
    </lineage>
</organism>
<dbReference type="RefSeq" id="WP_165026173.1">
    <property type="nucleotide sequence ID" value="NZ_JAAKZF010000007.1"/>
</dbReference>
<comment type="caution">
    <text evidence="2">The sequence shown here is derived from an EMBL/GenBank/DDBJ whole genome shotgun (WGS) entry which is preliminary data.</text>
</comment>
<feature type="transmembrane region" description="Helical" evidence="1">
    <location>
        <begin position="240"/>
        <end position="262"/>
    </location>
</feature>
<evidence type="ECO:0000313" key="2">
    <source>
        <dbReference type="EMBL" id="NGO51265.1"/>
    </source>
</evidence>
<evidence type="ECO:0000313" key="3">
    <source>
        <dbReference type="Proteomes" id="UP001642900"/>
    </source>
</evidence>
<feature type="transmembrane region" description="Helical" evidence="1">
    <location>
        <begin position="268"/>
        <end position="289"/>
    </location>
</feature>
<dbReference type="EMBL" id="JAAKZF010000007">
    <property type="protein sequence ID" value="NGO51265.1"/>
    <property type="molecule type" value="Genomic_DNA"/>
</dbReference>
<feature type="transmembrane region" description="Helical" evidence="1">
    <location>
        <begin position="211"/>
        <end position="228"/>
    </location>
</feature>
<name>A0A6G4W915_9HYPH</name>